<dbReference type="PROSITE" id="PS00375">
    <property type="entry name" value="UDPGT"/>
    <property type="match status" value="1"/>
</dbReference>
<dbReference type="Pfam" id="PF00201">
    <property type="entry name" value="UDPGT"/>
    <property type="match status" value="1"/>
</dbReference>
<dbReference type="CDD" id="cd03784">
    <property type="entry name" value="GT1_Gtf-like"/>
    <property type="match status" value="1"/>
</dbReference>
<dbReference type="GO" id="GO:0035251">
    <property type="term" value="F:UDP-glucosyltransferase activity"/>
    <property type="evidence" value="ECO:0007669"/>
    <property type="project" value="InterPro"/>
</dbReference>
<comment type="similarity">
    <text evidence="1 4">Belongs to the UDP-glycosyltransferase family.</text>
</comment>
<dbReference type="PANTHER" id="PTHR48048:SF70">
    <property type="entry name" value="ISOFLAVONE 7-O-GLUCOSYLTRANSFERASE"/>
    <property type="match status" value="1"/>
</dbReference>
<dbReference type="Gene3D" id="3.40.50.2000">
    <property type="entry name" value="Glycogen Phosphorylase B"/>
    <property type="match status" value="2"/>
</dbReference>
<evidence type="ECO:0000256" key="4">
    <source>
        <dbReference type="RuleBase" id="RU003718"/>
    </source>
</evidence>
<dbReference type="EMBL" id="BKCJ010010783">
    <property type="protein sequence ID" value="GEU93127.1"/>
    <property type="molecule type" value="Genomic_DNA"/>
</dbReference>
<comment type="function">
    <text evidence="3">May glycosylate diterpenes or flavonols in leaves.</text>
</comment>
<protein>
    <submittedName>
        <fullName evidence="5">UDP-glycosyltransferase 88B1-like</fullName>
    </submittedName>
</protein>
<dbReference type="PANTHER" id="PTHR48048">
    <property type="entry name" value="GLYCOSYLTRANSFERASE"/>
    <property type="match status" value="1"/>
</dbReference>
<dbReference type="AlphaFoldDB" id="A0A6L2P5H4"/>
<dbReference type="InterPro" id="IPR002213">
    <property type="entry name" value="UDP_glucos_trans"/>
</dbReference>
<dbReference type="FunFam" id="3.40.50.2000:FF:000056">
    <property type="entry name" value="Glycosyltransferase"/>
    <property type="match status" value="1"/>
</dbReference>
<dbReference type="InterPro" id="IPR035595">
    <property type="entry name" value="UDP_glycos_trans_CS"/>
</dbReference>
<organism evidence="5">
    <name type="scientific">Tanacetum cinerariifolium</name>
    <name type="common">Dalmatian daisy</name>
    <name type="synonym">Chrysanthemum cinerariifolium</name>
    <dbReference type="NCBI Taxonomy" id="118510"/>
    <lineage>
        <taxon>Eukaryota</taxon>
        <taxon>Viridiplantae</taxon>
        <taxon>Streptophyta</taxon>
        <taxon>Embryophyta</taxon>
        <taxon>Tracheophyta</taxon>
        <taxon>Spermatophyta</taxon>
        <taxon>Magnoliopsida</taxon>
        <taxon>eudicotyledons</taxon>
        <taxon>Gunneridae</taxon>
        <taxon>Pentapetalae</taxon>
        <taxon>asterids</taxon>
        <taxon>campanulids</taxon>
        <taxon>Asterales</taxon>
        <taxon>Asteraceae</taxon>
        <taxon>Asteroideae</taxon>
        <taxon>Anthemideae</taxon>
        <taxon>Anthemidinae</taxon>
        <taxon>Tanacetum</taxon>
    </lineage>
</organism>
<accession>A0A6L2P5H4</accession>
<gene>
    <name evidence="5" type="ORF">Tci_065105</name>
</gene>
<proteinExistence type="inferred from homology"/>
<comment type="caution">
    <text evidence="5">The sequence shown here is derived from an EMBL/GenBank/DDBJ whole genome shotgun (WGS) entry which is preliminary data.</text>
</comment>
<keyword evidence="2 4" id="KW-0808">Transferase</keyword>
<evidence type="ECO:0000256" key="1">
    <source>
        <dbReference type="ARBA" id="ARBA00009995"/>
    </source>
</evidence>
<evidence type="ECO:0000313" key="5">
    <source>
        <dbReference type="EMBL" id="GEU93127.1"/>
    </source>
</evidence>
<evidence type="ECO:0000256" key="2">
    <source>
        <dbReference type="ARBA" id="ARBA00022679"/>
    </source>
</evidence>
<reference evidence="5" key="1">
    <citation type="journal article" date="2019" name="Sci. Rep.">
        <title>Draft genome of Tanacetum cinerariifolium, the natural source of mosquito coil.</title>
        <authorList>
            <person name="Yamashiro T."/>
            <person name="Shiraishi A."/>
            <person name="Satake H."/>
            <person name="Nakayama K."/>
        </authorList>
    </citation>
    <scope>NUCLEOTIDE SEQUENCE</scope>
</reference>
<dbReference type="SUPFAM" id="SSF53756">
    <property type="entry name" value="UDP-Glycosyltransferase/glycogen phosphorylase"/>
    <property type="match status" value="1"/>
</dbReference>
<evidence type="ECO:0000256" key="3">
    <source>
        <dbReference type="ARBA" id="ARBA00053747"/>
    </source>
</evidence>
<keyword evidence="4" id="KW-0328">Glycosyltransferase</keyword>
<sequence>MESAMVVLYPSPGIGHLVSMVELGKFIHTHHPSLCVTIFIIPAPYETGSTDKYIAKVSTTHPSITFHHLPTISIPPDFISDHIKLSFGIPELYNPIVHNALASFSEKSTIKAVILDFFSNAAFEVAKSLKLPTYYFYTGGASGLCVFLHLPTIHNTTDKSIKDLNTYFDLPGDQLKEIAFGLEKSGQKFLWVVRDPPSDDKNEPNSSGKEFRLNDILPEGFLARTSDKGLVVKNWAPQPAILSHVSVGGFVSHCGWNSTLEAVVAGVPMVAWPLYAEQSMNRVYSAQEIKVALAVKMTPDGFVTSEALAQTVRELMEGDEGRAAREQSLEMSRRAKAAMENGGSSQAELFKLAESWTTM</sequence>
<dbReference type="InterPro" id="IPR050481">
    <property type="entry name" value="UDP-glycosyltransf_plant"/>
</dbReference>
<name>A0A6L2P5H4_TANCI</name>